<gene>
    <name evidence="1" type="ORF">OL599_09400</name>
</gene>
<dbReference type="EMBL" id="JAPDNT010000005">
    <property type="protein sequence ID" value="MCW3474799.1"/>
    <property type="molecule type" value="Genomic_DNA"/>
</dbReference>
<evidence type="ECO:0000313" key="1">
    <source>
        <dbReference type="EMBL" id="MCW3474799.1"/>
    </source>
</evidence>
<evidence type="ECO:0008006" key="3">
    <source>
        <dbReference type="Google" id="ProtNLM"/>
    </source>
</evidence>
<dbReference type="AlphaFoldDB" id="A0AA42CE43"/>
<comment type="caution">
    <text evidence="1">The sequence shown here is derived from an EMBL/GenBank/DDBJ whole genome shotgun (WGS) entry which is preliminary data.</text>
</comment>
<sequence>MRDDAVAESGIDGPVVDLLLVVLGAFHRDNISYCYWKSSRRIREVLAGEADLDLLVAREEQHRARRILLECRLKQFPSVPSRNHPAVESFLGYDESSGLIVHLHLHFRLVLGARLFKNHRLAWEKTLLARAIPHPAFPILMLDPAHEALLLVVRGCIELRRRDPVTLRHWRATKAKFALDHAQLAARLDRATVLARARELVDDNLADRLADAVCSNEAFANRGGLRRRVHAYLAPHRSYNAAEGGLRSAARAVPWLFGGLNKRYLHAPRPWSRKAPGGGIVVAVLGVDGSGKTTVVGTMRAWLGAEIDVLPIYFGTGGGRPSFLLLPFKLMVPLVTRFMRTKPKGSSHGKVSGRPPGALYSALMMLWATVLAVEKRMKLLAARRGADRGLVVVADRYPQNQILDYNDGPLLPRLARVPQWLRGFEARAYALARQLPPDLVIKLDATPETIALREPDMDAEIIRARTAAVMQLGFPESRVVNVDAQQPLADVIRAVKAEIWRML</sequence>
<evidence type="ECO:0000313" key="2">
    <source>
        <dbReference type="Proteomes" id="UP001165679"/>
    </source>
</evidence>
<reference evidence="1" key="1">
    <citation type="submission" date="2022-09" db="EMBL/GenBank/DDBJ databases">
        <title>Rhodovastum sp. nov. RN2-1 isolated from soil in Seongnam, South Korea.</title>
        <authorList>
            <person name="Le N.T."/>
        </authorList>
    </citation>
    <scope>NUCLEOTIDE SEQUENCE</scope>
    <source>
        <strain evidence="1">RN2-1</strain>
    </source>
</reference>
<protein>
    <recommendedName>
        <fullName evidence="3">Thymidylate kinase</fullName>
    </recommendedName>
</protein>
<organism evidence="1 2">
    <name type="scientific">Limobrevibacterium gyesilva</name>
    <dbReference type="NCBI Taxonomy" id="2991712"/>
    <lineage>
        <taxon>Bacteria</taxon>
        <taxon>Pseudomonadati</taxon>
        <taxon>Pseudomonadota</taxon>
        <taxon>Alphaproteobacteria</taxon>
        <taxon>Acetobacterales</taxon>
        <taxon>Acetobacteraceae</taxon>
        <taxon>Limobrevibacterium</taxon>
    </lineage>
</organism>
<accession>A0AA42CE43</accession>
<name>A0AA42CE43_9PROT</name>
<dbReference type="Gene3D" id="3.40.50.300">
    <property type="entry name" value="P-loop containing nucleotide triphosphate hydrolases"/>
    <property type="match status" value="1"/>
</dbReference>
<dbReference type="RefSeq" id="WP_264713453.1">
    <property type="nucleotide sequence ID" value="NZ_JAPDNT010000005.1"/>
</dbReference>
<dbReference type="SUPFAM" id="SSF52540">
    <property type="entry name" value="P-loop containing nucleoside triphosphate hydrolases"/>
    <property type="match status" value="1"/>
</dbReference>
<keyword evidence="2" id="KW-1185">Reference proteome</keyword>
<dbReference type="Proteomes" id="UP001165679">
    <property type="component" value="Unassembled WGS sequence"/>
</dbReference>
<dbReference type="InterPro" id="IPR027417">
    <property type="entry name" value="P-loop_NTPase"/>
</dbReference>
<reference evidence="1" key="2">
    <citation type="submission" date="2022-10" db="EMBL/GenBank/DDBJ databases">
        <authorList>
            <person name="Trinh H.N."/>
        </authorList>
    </citation>
    <scope>NUCLEOTIDE SEQUENCE</scope>
    <source>
        <strain evidence="1">RN2-1</strain>
    </source>
</reference>
<proteinExistence type="predicted"/>